<gene>
    <name evidence="2" type="ORF">HanXRQr2_Chr11g0493211</name>
</gene>
<feature type="compositionally biased region" description="Polar residues" evidence="1">
    <location>
        <begin position="7"/>
        <end position="32"/>
    </location>
</feature>
<keyword evidence="3" id="KW-1185">Reference proteome</keyword>
<protein>
    <submittedName>
        <fullName evidence="2">Uncharacterized protein</fullName>
    </submittedName>
</protein>
<proteinExistence type="predicted"/>
<name>A0A9K3N098_HELAN</name>
<reference evidence="2" key="2">
    <citation type="submission" date="2020-06" db="EMBL/GenBank/DDBJ databases">
        <title>Helianthus annuus Genome sequencing and assembly Release 2.</title>
        <authorList>
            <person name="Gouzy J."/>
            <person name="Langlade N."/>
            <person name="Munos S."/>
        </authorList>
    </citation>
    <scope>NUCLEOTIDE SEQUENCE</scope>
    <source>
        <tissue evidence="2">Leaves</tissue>
    </source>
</reference>
<evidence type="ECO:0000313" key="2">
    <source>
        <dbReference type="EMBL" id="KAF5782226.1"/>
    </source>
</evidence>
<evidence type="ECO:0000313" key="3">
    <source>
        <dbReference type="Proteomes" id="UP000215914"/>
    </source>
</evidence>
<evidence type="ECO:0000256" key="1">
    <source>
        <dbReference type="SAM" id="MobiDB-lite"/>
    </source>
</evidence>
<dbReference type="AlphaFoldDB" id="A0A9K3N098"/>
<reference evidence="2" key="1">
    <citation type="journal article" date="2017" name="Nature">
        <title>The sunflower genome provides insights into oil metabolism, flowering and Asterid evolution.</title>
        <authorList>
            <person name="Badouin H."/>
            <person name="Gouzy J."/>
            <person name="Grassa C.J."/>
            <person name="Murat F."/>
            <person name="Staton S.E."/>
            <person name="Cottret L."/>
            <person name="Lelandais-Briere C."/>
            <person name="Owens G.L."/>
            <person name="Carrere S."/>
            <person name="Mayjonade B."/>
            <person name="Legrand L."/>
            <person name="Gill N."/>
            <person name="Kane N.C."/>
            <person name="Bowers J.E."/>
            <person name="Hubner S."/>
            <person name="Bellec A."/>
            <person name="Berard A."/>
            <person name="Berges H."/>
            <person name="Blanchet N."/>
            <person name="Boniface M.C."/>
            <person name="Brunel D."/>
            <person name="Catrice O."/>
            <person name="Chaidir N."/>
            <person name="Claudel C."/>
            <person name="Donnadieu C."/>
            <person name="Faraut T."/>
            <person name="Fievet G."/>
            <person name="Helmstetter N."/>
            <person name="King M."/>
            <person name="Knapp S.J."/>
            <person name="Lai Z."/>
            <person name="Le Paslier M.C."/>
            <person name="Lippi Y."/>
            <person name="Lorenzon L."/>
            <person name="Mandel J.R."/>
            <person name="Marage G."/>
            <person name="Marchand G."/>
            <person name="Marquand E."/>
            <person name="Bret-Mestries E."/>
            <person name="Morien E."/>
            <person name="Nambeesan S."/>
            <person name="Nguyen T."/>
            <person name="Pegot-Espagnet P."/>
            <person name="Pouilly N."/>
            <person name="Raftis F."/>
            <person name="Sallet E."/>
            <person name="Schiex T."/>
            <person name="Thomas J."/>
            <person name="Vandecasteele C."/>
            <person name="Vares D."/>
            <person name="Vear F."/>
            <person name="Vautrin S."/>
            <person name="Crespi M."/>
            <person name="Mangin B."/>
            <person name="Burke J.M."/>
            <person name="Salse J."/>
            <person name="Munos S."/>
            <person name="Vincourt P."/>
            <person name="Rieseberg L.H."/>
            <person name="Langlade N.B."/>
        </authorList>
    </citation>
    <scope>NUCLEOTIDE SEQUENCE</scope>
    <source>
        <tissue evidence="2">Leaves</tissue>
    </source>
</reference>
<dbReference type="Gramene" id="mRNA:HanXRQr2_Chr11g0493211">
    <property type="protein sequence ID" value="mRNA:HanXRQr2_Chr11g0493211"/>
    <property type="gene ID" value="HanXRQr2_Chr11g0493211"/>
</dbReference>
<accession>A0A9K3N098</accession>
<dbReference type="EMBL" id="MNCJ02000326">
    <property type="protein sequence ID" value="KAF5782226.1"/>
    <property type="molecule type" value="Genomic_DNA"/>
</dbReference>
<sequence>MLARFGSTWSNLVNPTSQLSPPSRSTQLTRPTHSMKAARKTWNIVE</sequence>
<dbReference type="Proteomes" id="UP000215914">
    <property type="component" value="Unassembled WGS sequence"/>
</dbReference>
<organism evidence="2 3">
    <name type="scientific">Helianthus annuus</name>
    <name type="common">Common sunflower</name>
    <dbReference type="NCBI Taxonomy" id="4232"/>
    <lineage>
        <taxon>Eukaryota</taxon>
        <taxon>Viridiplantae</taxon>
        <taxon>Streptophyta</taxon>
        <taxon>Embryophyta</taxon>
        <taxon>Tracheophyta</taxon>
        <taxon>Spermatophyta</taxon>
        <taxon>Magnoliopsida</taxon>
        <taxon>eudicotyledons</taxon>
        <taxon>Gunneridae</taxon>
        <taxon>Pentapetalae</taxon>
        <taxon>asterids</taxon>
        <taxon>campanulids</taxon>
        <taxon>Asterales</taxon>
        <taxon>Asteraceae</taxon>
        <taxon>Asteroideae</taxon>
        <taxon>Heliantheae alliance</taxon>
        <taxon>Heliantheae</taxon>
        <taxon>Helianthus</taxon>
    </lineage>
</organism>
<comment type="caution">
    <text evidence="2">The sequence shown here is derived from an EMBL/GenBank/DDBJ whole genome shotgun (WGS) entry which is preliminary data.</text>
</comment>
<feature type="region of interest" description="Disordered" evidence="1">
    <location>
        <begin position="1"/>
        <end position="46"/>
    </location>
</feature>